<organism evidence="2 3">
    <name type="scientific">Pyrenophora seminiperda CCB06</name>
    <dbReference type="NCBI Taxonomy" id="1302712"/>
    <lineage>
        <taxon>Eukaryota</taxon>
        <taxon>Fungi</taxon>
        <taxon>Dikarya</taxon>
        <taxon>Ascomycota</taxon>
        <taxon>Pezizomycotina</taxon>
        <taxon>Dothideomycetes</taxon>
        <taxon>Pleosporomycetidae</taxon>
        <taxon>Pleosporales</taxon>
        <taxon>Pleosporineae</taxon>
        <taxon>Pleosporaceae</taxon>
        <taxon>Pyrenophora</taxon>
    </lineage>
</organism>
<proteinExistence type="predicted"/>
<dbReference type="InterPro" id="IPR011009">
    <property type="entry name" value="Kinase-like_dom_sf"/>
</dbReference>
<evidence type="ECO:0000313" key="2">
    <source>
        <dbReference type="EMBL" id="RMZ66823.1"/>
    </source>
</evidence>
<feature type="domain" description="Aminoglycoside phosphotransferase" evidence="1">
    <location>
        <begin position="113"/>
        <end position="340"/>
    </location>
</feature>
<dbReference type="Pfam" id="PF01636">
    <property type="entry name" value="APH"/>
    <property type="match status" value="1"/>
</dbReference>
<dbReference type="EMBL" id="KE747809">
    <property type="protein sequence ID" value="RMZ66823.1"/>
    <property type="molecule type" value="Genomic_DNA"/>
</dbReference>
<accession>A0A3M7LX42</accession>
<dbReference type="PANTHER" id="PTHR21310:SF56">
    <property type="entry name" value="AMINOGLYCOSIDE PHOSPHOTRANSFERASE DOMAIN-CONTAINING PROTEIN"/>
    <property type="match status" value="1"/>
</dbReference>
<dbReference type="GO" id="GO:0016740">
    <property type="term" value="F:transferase activity"/>
    <property type="evidence" value="ECO:0007669"/>
    <property type="project" value="UniProtKB-KW"/>
</dbReference>
<evidence type="ECO:0000259" key="1">
    <source>
        <dbReference type="Pfam" id="PF01636"/>
    </source>
</evidence>
<keyword evidence="2" id="KW-0808">Transferase</keyword>
<dbReference type="SUPFAM" id="SSF56112">
    <property type="entry name" value="Protein kinase-like (PK-like)"/>
    <property type="match status" value="1"/>
</dbReference>
<protein>
    <submittedName>
        <fullName evidence="2">Phosphotransferase enzyme family</fullName>
    </submittedName>
</protein>
<gene>
    <name evidence="2" type="ORF">GMOD_00002193</name>
</gene>
<sequence length="419" mass="45930">MASPVVLEVNPFADAFVVGDGEEEDEEPPKVLVSEHTNANALNPILQQQAIQLMLDLFPDHTAADVEISHIHSSPQSLTVNISIFPSSPSPSLPWYTLSSFLPCSPRHRKRAGSSRYTLRIPHTSSVRALTYEVTTLSYLSHTLPYPIPKVVVYDSSTSNALDKSYILYERLPGRSLRSTWASLNAAQRASAARGIAGFIHDLGRLRSKCPGLVSVWNTVFDFKQDVVRVEEMPLSRSPTTTTGLPPLAAPMSTREFLLDLAKRQQASAVKMGIPAYEAIWTRIEGMIESLHSLGVIPDAEGFCLHHPNLTADNILIAVLDDRTVKITGFLSWDNALFGPKFLAMHVPQFMPSSGEGEAVVGVLAAFETVLGVEWCRMANRPELELARKLWGVLLKGMVGSGDVFAAEEILDEFEKVGA</sequence>
<evidence type="ECO:0000313" key="3">
    <source>
        <dbReference type="Proteomes" id="UP000265663"/>
    </source>
</evidence>
<dbReference type="InterPro" id="IPR002575">
    <property type="entry name" value="Aminoglycoside_PTrfase"/>
</dbReference>
<dbReference type="OrthoDB" id="10003767at2759"/>
<keyword evidence="3" id="KW-1185">Reference proteome</keyword>
<dbReference type="PANTHER" id="PTHR21310">
    <property type="entry name" value="AMINOGLYCOSIDE PHOSPHOTRANSFERASE-RELATED-RELATED"/>
    <property type="match status" value="1"/>
</dbReference>
<name>A0A3M7LX42_9PLEO</name>
<dbReference type="Proteomes" id="UP000265663">
    <property type="component" value="Unassembled WGS sequence"/>
</dbReference>
<dbReference type="InterPro" id="IPR051678">
    <property type="entry name" value="AGP_Transferase"/>
</dbReference>
<reference evidence="2 3" key="1">
    <citation type="journal article" date="2014" name="PLoS ONE">
        <title>De novo Genome Assembly of the Fungal Plant Pathogen Pyrenophora semeniperda.</title>
        <authorList>
            <person name="Soliai M.M."/>
            <person name="Meyer S.E."/>
            <person name="Udall J.A."/>
            <person name="Elzinga D.E."/>
            <person name="Hermansen R.A."/>
            <person name="Bodily P.M."/>
            <person name="Hart A.A."/>
            <person name="Coleman C.E."/>
        </authorList>
    </citation>
    <scope>NUCLEOTIDE SEQUENCE [LARGE SCALE GENOMIC DNA]</scope>
    <source>
        <strain evidence="2 3">CCB06</strain>
        <tissue evidence="2">Mycelium</tissue>
    </source>
</reference>
<dbReference type="AlphaFoldDB" id="A0A3M7LX42"/>